<reference evidence="2 3" key="1">
    <citation type="submission" date="2020-07" db="EMBL/GenBank/DDBJ databases">
        <title>Complete genome and description of Corynebacterium incognita strain Marseille-Q3630 sp. nov.</title>
        <authorList>
            <person name="Boxberger M."/>
        </authorList>
    </citation>
    <scope>NUCLEOTIDE SEQUENCE [LARGE SCALE GENOMIC DNA]</scope>
    <source>
        <strain evidence="2 3">Marseille-Q3630</strain>
    </source>
</reference>
<dbReference type="EMBL" id="CP059404">
    <property type="protein sequence ID" value="QNE88816.1"/>
    <property type="molecule type" value="Genomic_DNA"/>
</dbReference>
<dbReference type="Proteomes" id="UP000515743">
    <property type="component" value="Chromosome"/>
</dbReference>
<evidence type="ECO:0000313" key="2">
    <source>
        <dbReference type="EMBL" id="QNE88816.1"/>
    </source>
</evidence>
<organism evidence="2 3">
    <name type="scientific">Corynebacterium incognita</name>
    <dbReference type="NCBI Taxonomy" id="2754725"/>
    <lineage>
        <taxon>Bacteria</taxon>
        <taxon>Bacillati</taxon>
        <taxon>Actinomycetota</taxon>
        <taxon>Actinomycetes</taxon>
        <taxon>Mycobacteriales</taxon>
        <taxon>Corynebacteriaceae</taxon>
        <taxon>Corynebacterium</taxon>
    </lineage>
</organism>
<accession>A0A7G7CMK0</accession>
<dbReference type="RefSeq" id="WP_185175206.1">
    <property type="nucleotide sequence ID" value="NZ_CP059404.1"/>
</dbReference>
<sequence>MARKSLQAQWGISIAEELRDTVNKLLAGDMHTPGFDLILGLTECAREASRLDWAGQMTDDQLSQWLAYENEMVQNAALENPTALFTGDRPTFFAKWLERYNDERFLAMAPMIPRTTRAWDIARGVNISSLAVLGT</sequence>
<evidence type="ECO:0000259" key="1">
    <source>
        <dbReference type="Pfam" id="PF06889"/>
    </source>
</evidence>
<dbReference type="InterPro" id="IPR009677">
    <property type="entry name" value="DUF1266"/>
</dbReference>
<keyword evidence="3" id="KW-1185">Reference proteome</keyword>
<feature type="domain" description="DUF1266" evidence="1">
    <location>
        <begin position="5"/>
        <end position="132"/>
    </location>
</feature>
<dbReference type="Pfam" id="PF06889">
    <property type="entry name" value="DUF1266"/>
    <property type="match status" value="1"/>
</dbReference>
<dbReference type="KEGG" id="cik:H0194_06895"/>
<protein>
    <submittedName>
        <fullName evidence="2">DUF1266 domain-containing protein</fullName>
    </submittedName>
</protein>
<evidence type="ECO:0000313" key="3">
    <source>
        <dbReference type="Proteomes" id="UP000515743"/>
    </source>
</evidence>
<gene>
    <name evidence="2" type="ORF">H0194_06895</name>
</gene>
<proteinExistence type="predicted"/>
<dbReference type="AlphaFoldDB" id="A0A7G7CMK0"/>
<name>A0A7G7CMK0_9CORY</name>